<keyword evidence="4" id="KW-0788">Thiol protease</keyword>
<comment type="caution">
    <text evidence="7">The sequence shown here is derived from an EMBL/GenBank/DDBJ whole genome shotgun (WGS) entry which is preliminary data.</text>
</comment>
<dbReference type="SUPFAM" id="SSF118010">
    <property type="entry name" value="TM1457-like"/>
    <property type="match status" value="1"/>
</dbReference>
<dbReference type="PATRIC" id="fig|1423808.3.peg.94"/>
<organism evidence="7 8">
    <name type="scientific">Lentilactobacillus sunkii DSM 19904</name>
    <dbReference type="NCBI Taxonomy" id="1423808"/>
    <lineage>
        <taxon>Bacteria</taxon>
        <taxon>Bacillati</taxon>
        <taxon>Bacillota</taxon>
        <taxon>Bacilli</taxon>
        <taxon>Lactobacillales</taxon>
        <taxon>Lactobacillaceae</taxon>
        <taxon>Lentilactobacillus</taxon>
    </lineage>
</organism>
<dbReference type="GO" id="GO:0005840">
    <property type="term" value="C:ribosome"/>
    <property type="evidence" value="ECO:0007669"/>
    <property type="project" value="UniProtKB-KW"/>
</dbReference>
<comment type="similarity">
    <text evidence="5">Belongs to the Prp family.</text>
</comment>
<evidence type="ECO:0000256" key="1">
    <source>
        <dbReference type="ARBA" id="ARBA00022517"/>
    </source>
</evidence>
<reference evidence="7 8" key="1">
    <citation type="journal article" date="2015" name="Genome Announc.">
        <title>Expanding the biotechnology potential of lactobacilli through comparative genomics of 213 strains and associated genera.</title>
        <authorList>
            <person name="Sun Z."/>
            <person name="Harris H.M."/>
            <person name="McCann A."/>
            <person name="Guo C."/>
            <person name="Argimon S."/>
            <person name="Zhang W."/>
            <person name="Yang X."/>
            <person name="Jeffery I.B."/>
            <person name="Cooney J.C."/>
            <person name="Kagawa T.F."/>
            <person name="Liu W."/>
            <person name="Song Y."/>
            <person name="Salvetti E."/>
            <person name="Wrobel A."/>
            <person name="Rasinkangas P."/>
            <person name="Parkhill J."/>
            <person name="Rea M.C."/>
            <person name="O'Sullivan O."/>
            <person name="Ritari J."/>
            <person name="Douillard F.P."/>
            <person name="Paul Ross R."/>
            <person name="Yang R."/>
            <person name="Briner A.E."/>
            <person name="Felis G.E."/>
            <person name="de Vos W.M."/>
            <person name="Barrangou R."/>
            <person name="Klaenhammer T.R."/>
            <person name="Caufield P.W."/>
            <person name="Cui Y."/>
            <person name="Zhang H."/>
            <person name="O'Toole P.W."/>
        </authorList>
    </citation>
    <scope>NUCLEOTIDE SEQUENCE [LARGE SCALE GENOMIC DNA]</scope>
    <source>
        <strain evidence="7 8">DSM 19904</strain>
    </source>
</reference>
<evidence type="ECO:0000256" key="6">
    <source>
        <dbReference type="ARBA" id="ARBA00044538"/>
    </source>
</evidence>
<evidence type="ECO:0000256" key="5">
    <source>
        <dbReference type="ARBA" id="ARBA00044503"/>
    </source>
</evidence>
<dbReference type="GO" id="GO:0008234">
    <property type="term" value="F:cysteine-type peptidase activity"/>
    <property type="evidence" value="ECO:0007669"/>
    <property type="project" value="UniProtKB-KW"/>
</dbReference>
<dbReference type="PANTHER" id="PTHR39178">
    <property type="entry name" value="HYPOTHETICAL RIBOSOME-ASSOCIATED PROTEIN"/>
    <property type="match status" value="1"/>
</dbReference>
<keyword evidence="1" id="KW-0690">Ribosome biogenesis</keyword>
<dbReference type="CDD" id="cd16332">
    <property type="entry name" value="Prp-like"/>
    <property type="match status" value="1"/>
</dbReference>
<dbReference type="Pfam" id="PF04327">
    <property type="entry name" value="Peptidase_Prp"/>
    <property type="match status" value="1"/>
</dbReference>
<proteinExistence type="inferred from homology"/>
<gene>
    <name evidence="7" type="ORF">FD17_GL000094</name>
</gene>
<accession>A0A0R1LBW4</accession>
<dbReference type="GO" id="GO:0042254">
    <property type="term" value="P:ribosome biogenesis"/>
    <property type="evidence" value="ECO:0007669"/>
    <property type="project" value="UniProtKB-KW"/>
</dbReference>
<keyword evidence="2" id="KW-0645">Protease</keyword>
<evidence type="ECO:0000256" key="3">
    <source>
        <dbReference type="ARBA" id="ARBA00022801"/>
    </source>
</evidence>
<dbReference type="PANTHER" id="PTHR39178:SF1">
    <property type="entry name" value="RIBOSOMAL-PROCESSING CYSTEINE PROTEASE PRP"/>
    <property type="match status" value="1"/>
</dbReference>
<evidence type="ECO:0000313" key="8">
    <source>
        <dbReference type="Proteomes" id="UP000051581"/>
    </source>
</evidence>
<evidence type="ECO:0000313" key="7">
    <source>
        <dbReference type="EMBL" id="KRK89858.1"/>
    </source>
</evidence>
<dbReference type="GO" id="GO:0006508">
    <property type="term" value="P:proteolysis"/>
    <property type="evidence" value="ECO:0007669"/>
    <property type="project" value="UniProtKB-KW"/>
</dbReference>
<keyword evidence="7" id="KW-0687">Ribonucleoprotein</keyword>
<keyword evidence="3" id="KW-0378">Hydrolase</keyword>
<evidence type="ECO:0000256" key="4">
    <source>
        <dbReference type="ARBA" id="ARBA00022807"/>
    </source>
</evidence>
<keyword evidence="7" id="KW-0689">Ribosomal protein</keyword>
<dbReference type="AlphaFoldDB" id="A0A0R1LBW4"/>
<dbReference type="Proteomes" id="UP000051581">
    <property type="component" value="Unassembled WGS sequence"/>
</dbReference>
<evidence type="ECO:0000256" key="2">
    <source>
        <dbReference type="ARBA" id="ARBA00022670"/>
    </source>
</evidence>
<keyword evidence="8" id="KW-1185">Reference proteome</keyword>
<name>A0A0R1LBW4_9LACO</name>
<dbReference type="Gene3D" id="3.30.70.1490">
    <property type="entry name" value="Cysteine protease Prp"/>
    <property type="match status" value="1"/>
</dbReference>
<sequence length="114" mass="12078">MTDMIKASIKRYRGHVSGFTITGHADAGEYGQDIVCSAVSVLSITTVNGLQEVVGLDVDVDSDDDNGGYLSVDVPVVTDSKKSIQADAVLNTFANGMADIANSYSKYIKLNTVK</sequence>
<dbReference type="InterPro" id="IPR036764">
    <property type="entry name" value="Peptidase_Prp_sf"/>
</dbReference>
<dbReference type="EMBL" id="AZEA01000001">
    <property type="protein sequence ID" value="KRK89858.1"/>
    <property type="molecule type" value="Genomic_DNA"/>
</dbReference>
<dbReference type="InterPro" id="IPR007422">
    <property type="entry name" value="Peptidase_Prp"/>
</dbReference>
<protein>
    <recommendedName>
        <fullName evidence="6">Ribosomal processing cysteine protease Prp</fullName>
    </recommendedName>
</protein>